<feature type="chain" id="PRO_5002096049" evidence="11">
    <location>
        <begin position="22"/>
        <end position="161"/>
    </location>
</feature>
<reference evidence="13 14" key="1">
    <citation type="journal article" date="2014" name="Proc. Natl. Acad. Sci. U.S.A.">
        <title>Trajectory and genomic determinants of fungal-pathogen speciation and host adaptation.</title>
        <authorList>
            <person name="Hu X."/>
            <person name="Xiao G."/>
            <person name="Zheng P."/>
            <person name="Shang Y."/>
            <person name="Su Y."/>
            <person name="Zhang X."/>
            <person name="Liu X."/>
            <person name="Zhan S."/>
            <person name="St Leger R.J."/>
            <person name="Wang C."/>
        </authorList>
    </citation>
    <scope>NUCLEOTIDE SEQUENCE [LARGE SCALE GENOMIC DNA]</scope>
    <source>
        <strain evidence="13 14">ARSEF 1941</strain>
    </source>
</reference>
<comment type="subcellular location">
    <subcellularLocation>
        <location evidence="1">Membrane</location>
        <topology evidence="1">Lipid-anchor</topology>
        <topology evidence="1">GPI-anchor</topology>
    </subcellularLocation>
    <subcellularLocation>
        <location evidence="2">Secreted</location>
    </subcellularLocation>
</comment>
<evidence type="ECO:0000256" key="8">
    <source>
        <dbReference type="ARBA" id="ARBA00023288"/>
    </source>
</evidence>
<dbReference type="PROSITE" id="PS52012">
    <property type="entry name" value="CFEM"/>
    <property type="match status" value="1"/>
</dbReference>
<evidence type="ECO:0000256" key="3">
    <source>
        <dbReference type="ARBA" id="ARBA00010031"/>
    </source>
</evidence>
<dbReference type="RefSeq" id="XP_040675016.1">
    <property type="nucleotide sequence ID" value="XM_040827003.1"/>
</dbReference>
<organism evidence="13 14">
    <name type="scientific">Metarhizium album (strain ARSEF 1941)</name>
    <dbReference type="NCBI Taxonomy" id="1081103"/>
    <lineage>
        <taxon>Eukaryota</taxon>
        <taxon>Fungi</taxon>
        <taxon>Dikarya</taxon>
        <taxon>Ascomycota</taxon>
        <taxon>Pezizomycotina</taxon>
        <taxon>Sordariomycetes</taxon>
        <taxon>Hypocreomycetidae</taxon>
        <taxon>Hypocreales</taxon>
        <taxon>Clavicipitaceae</taxon>
        <taxon>Metarhizium</taxon>
    </lineage>
</organism>
<evidence type="ECO:0000256" key="7">
    <source>
        <dbReference type="ARBA" id="ARBA00023157"/>
    </source>
</evidence>
<gene>
    <name evidence="13" type="ORF">MAM_08205</name>
</gene>
<dbReference type="Proteomes" id="UP000030816">
    <property type="component" value="Unassembled WGS sequence"/>
</dbReference>
<name>A0A0B2WLQ6_METAS</name>
<dbReference type="EMBL" id="AZHE01000046">
    <property type="protein sequence ID" value="KHN93950.1"/>
    <property type="molecule type" value="Genomic_DNA"/>
</dbReference>
<keyword evidence="5" id="KW-0472">Membrane</keyword>
<sequence>MRLVAAASLALASLAAGQSLADLPDCSLPCINEAVRQGTACSATDLACVCDQFDAIQGAAAGCILQACGQDIALNQVLPDTEKLCAQAGGSSSSSAGKSRPTPTKRPGQSASVATVPPPAMTAEPSSTGAPTAPPVVTAGAAVLVPVGGLAMLAAAAALAL</sequence>
<evidence type="ECO:0000259" key="12">
    <source>
        <dbReference type="PROSITE" id="PS52012"/>
    </source>
</evidence>
<dbReference type="GO" id="GO:0005576">
    <property type="term" value="C:extracellular region"/>
    <property type="evidence" value="ECO:0007669"/>
    <property type="project" value="UniProtKB-SubCell"/>
</dbReference>
<evidence type="ECO:0000256" key="2">
    <source>
        <dbReference type="ARBA" id="ARBA00004613"/>
    </source>
</evidence>
<evidence type="ECO:0000256" key="10">
    <source>
        <dbReference type="SAM" id="MobiDB-lite"/>
    </source>
</evidence>
<dbReference type="SMART" id="SM00747">
    <property type="entry name" value="CFEM"/>
    <property type="match status" value="1"/>
</dbReference>
<keyword evidence="9" id="KW-0349">Heme</keyword>
<keyword evidence="8" id="KW-0449">Lipoprotein</keyword>
<dbReference type="STRING" id="1081103.A0A0B2WLQ6"/>
<evidence type="ECO:0000256" key="4">
    <source>
        <dbReference type="ARBA" id="ARBA00022525"/>
    </source>
</evidence>
<evidence type="ECO:0000256" key="1">
    <source>
        <dbReference type="ARBA" id="ARBA00004589"/>
    </source>
</evidence>
<dbReference type="GO" id="GO:0046872">
    <property type="term" value="F:metal ion binding"/>
    <property type="evidence" value="ECO:0007669"/>
    <property type="project" value="UniProtKB-UniRule"/>
</dbReference>
<proteinExistence type="inferred from homology"/>
<comment type="caution">
    <text evidence="13">The sequence shown here is derived from an EMBL/GenBank/DDBJ whole genome shotgun (WGS) entry which is preliminary data.</text>
</comment>
<keyword evidence="4" id="KW-0964">Secreted</keyword>
<comment type="similarity">
    <text evidence="3">Belongs to the RBT5 family.</text>
</comment>
<keyword evidence="14" id="KW-1185">Reference proteome</keyword>
<dbReference type="HOGENOM" id="CLU_063084_5_1_1"/>
<evidence type="ECO:0000256" key="11">
    <source>
        <dbReference type="SAM" id="SignalP"/>
    </source>
</evidence>
<keyword evidence="5" id="KW-0336">GPI-anchor</keyword>
<dbReference type="GO" id="GO:0098552">
    <property type="term" value="C:side of membrane"/>
    <property type="evidence" value="ECO:0007669"/>
    <property type="project" value="UniProtKB-KW"/>
</dbReference>
<keyword evidence="7 9" id="KW-1015">Disulfide bond</keyword>
<dbReference type="Pfam" id="PF05730">
    <property type="entry name" value="CFEM"/>
    <property type="match status" value="1"/>
</dbReference>
<feature type="domain" description="CFEM" evidence="12">
    <location>
        <begin position="1"/>
        <end position="112"/>
    </location>
</feature>
<dbReference type="GeneID" id="63742660"/>
<keyword evidence="5" id="KW-0325">Glycoprotein</keyword>
<feature type="signal peptide" evidence="11">
    <location>
        <begin position="1"/>
        <end position="21"/>
    </location>
</feature>
<keyword evidence="9" id="KW-0408">Iron</keyword>
<dbReference type="AlphaFoldDB" id="A0A0B2WLQ6"/>
<evidence type="ECO:0000313" key="13">
    <source>
        <dbReference type="EMBL" id="KHN93950.1"/>
    </source>
</evidence>
<accession>A0A0B2WLQ6</accession>
<evidence type="ECO:0000256" key="5">
    <source>
        <dbReference type="ARBA" id="ARBA00022622"/>
    </source>
</evidence>
<evidence type="ECO:0000313" key="14">
    <source>
        <dbReference type="Proteomes" id="UP000030816"/>
    </source>
</evidence>
<protein>
    <submittedName>
        <fullName evidence="13">Extracellular membrane protein, CFEM domain protein</fullName>
    </submittedName>
</protein>
<keyword evidence="9" id="KW-0479">Metal-binding</keyword>
<feature type="binding site" description="axial binding residue" evidence="9">
    <location>
        <position position="45"/>
    </location>
    <ligand>
        <name>heme</name>
        <dbReference type="ChEBI" id="CHEBI:30413"/>
    </ligand>
    <ligandPart>
        <name>Fe</name>
        <dbReference type="ChEBI" id="CHEBI:18248"/>
    </ligandPart>
</feature>
<feature type="disulfide bond" evidence="9">
    <location>
        <begin position="41"/>
        <end position="48"/>
    </location>
</feature>
<feature type="region of interest" description="Disordered" evidence="10">
    <location>
        <begin position="86"/>
        <end position="131"/>
    </location>
</feature>
<dbReference type="OrthoDB" id="3767534at2759"/>
<comment type="caution">
    <text evidence="9">Lacks conserved residue(s) required for the propagation of feature annotation.</text>
</comment>
<keyword evidence="6 11" id="KW-0732">Signal</keyword>
<feature type="compositionally biased region" description="Low complexity" evidence="10">
    <location>
        <begin position="86"/>
        <end position="99"/>
    </location>
</feature>
<evidence type="ECO:0000256" key="9">
    <source>
        <dbReference type="PROSITE-ProRule" id="PRU01356"/>
    </source>
</evidence>
<evidence type="ECO:0000256" key="6">
    <source>
        <dbReference type="ARBA" id="ARBA00022729"/>
    </source>
</evidence>
<dbReference type="InterPro" id="IPR008427">
    <property type="entry name" value="Extracellular_membr_CFEM_dom"/>
</dbReference>